<accession>A0A9D4T6J0</accession>
<feature type="region of interest" description="Disordered" evidence="1">
    <location>
        <begin position="1"/>
        <end position="24"/>
    </location>
</feature>
<organism evidence="2 3">
    <name type="scientific">Rhipicephalus sanguineus</name>
    <name type="common">Brown dog tick</name>
    <name type="synonym">Ixodes sanguineus</name>
    <dbReference type="NCBI Taxonomy" id="34632"/>
    <lineage>
        <taxon>Eukaryota</taxon>
        <taxon>Metazoa</taxon>
        <taxon>Ecdysozoa</taxon>
        <taxon>Arthropoda</taxon>
        <taxon>Chelicerata</taxon>
        <taxon>Arachnida</taxon>
        <taxon>Acari</taxon>
        <taxon>Parasitiformes</taxon>
        <taxon>Ixodida</taxon>
        <taxon>Ixodoidea</taxon>
        <taxon>Ixodidae</taxon>
        <taxon>Rhipicephalinae</taxon>
        <taxon>Rhipicephalus</taxon>
        <taxon>Rhipicephalus</taxon>
    </lineage>
</organism>
<evidence type="ECO:0000256" key="1">
    <source>
        <dbReference type="SAM" id="MobiDB-lite"/>
    </source>
</evidence>
<dbReference type="Proteomes" id="UP000821837">
    <property type="component" value="Chromosome 11"/>
</dbReference>
<dbReference type="AlphaFoldDB" id="A0A9D4T6J0"/>
<keyword evidence="3" id="KW-1185">Reference proteome</keyword>
<name>A0A9D4T6J0_RHISA</name>
<gene>
    <name evidence="2" type="ORF">HPB52_023172</name>
</gene>
<evidence type="ECO:0000313" key="3">
    <source>
        <dbReference type="Proteomes" id="UP000821837"/>
    </source>
</evidence>
<feature type="compositionally biased region" description="Basic and acidic residues" evidence="1">
    <location>
        <begin position="86"/>
        <end position="97"/>
    </location>
</feature>
<comment type="caution">
    <text evidence="2">The sequence shown here is derived from an EMBL/GenBank/DDBJ whole genome shotgun (WGS) entry which is preliminary data.</text>
</comment>
<proteinExistence type="predicted"/>
<dbReference type="EMBL" id="JABSTV010001247">
    <property type="protein sequence ID" value="KAH7973214.1"/>
    <property type="molecule type" value="Genomic_DNA"/>
</dbReference>
<protein>
    <submittedName>
        <fullName evidence="2">Uncharacterized protein</fullName>
    </submittedName>
</protein>
<reference evidence="2" key="1">
    <citation type="journal article" date="2020" name="Cell">
        <title>Large-Scale Comparative Analyses of Tick Genomes Elucidate Their Genetic Diversity and Vector Capacities.</title>
        <authorList>
            <consortium name="Tick Genome and Microbiome Consortium (TIGMIC)"/>
            <person name="Jia N."/>
            <person name="Wang J."/>
            <person name="Shi W."/>
            <person name="Du L."/>
            <person name="Sun Y."/>
            <person name="Zhan W."/>
            <person name="Jiang J.F."/>
            <person name="Wang Q."/>
            <person name="Zhang B."/>
            <person name="Ji P."/>
            <person name="Bell-Sakyi L."/>
            <person name="Cui X.M."/>
            <person name="Yuan T.T."/>
            <person name="Jiang B.G."/>
            <person name="Yang W.F."/>
            <person name="Lam T.T."/>
            <person name="Chang Q.C."/>
            <person name="Ding S.J."/>
            <person name="Wang X.J."/>
            <person name="Zhu J.G."/>
            <person name="Ruan X.D."/>
            <person name="Zhao L."/>
            <person name="Wei J.T."/>
            <person name="Ye R.Z."/>
            <person name="Que T.C."/>
            <person name="Du C.H."/>
            <person name="Zhou Y.H."/>
            <person name="Cheng J.X."/>
            <person name="Dai P.F."/>
            <person name="Guo W.B."/>
            <person name="Han X.H."/>
            <person name="Huang E.J."/>
            <person name="Li L.F."/>
            <person name="Wei W."/>
            <person name="Gao Y.C."/>
            <person name="Liu J.Z."/>
            <person name="Shao H.Z."/>
            <person name="Wang X."/>
            <person name="Wang C.C."/>
            <person name="Yang T.C."/>
            <person name="Huo Q.B."/>
            <person name="Li W."/>
            <person name="Chen H.Y."/>
            <person name="Chen S.E."/>
            <person name="Zhou L.G."/>
            <person name="Ni X.B."/>
            <person name="Tian J.H."/>
            <person name="Sheng Y."/>
            <person name="Liu T."/>
            <person name="Pan Y.S."/>
            <person name="Xia L.Y."/>
            <person name="Li J."/>
            <person name="Zhao F."/>
            <person name="Cao W.C."/>
        </authorList>
    </citation>
    <scope>NUCLEOTIDE SEQUENCE</scope>
    <source>
        <strain evidence="2">Rsan-2018</strain>
    </source>
</reference>
<sequence>MALKCKYLPEQPTEPLPTYSGQPNAGLDEDIQLWEVTAAIQKLRKHTAPGADQISDMILATSRRPGDIGANKASRQHLEIWQNPSRMEDRRRDELRSCGHQGIKASQITR</sequence>
<feature type="region of interest" description="Disordered" evidence="1">
    <location>
        <begin position="84"/>
        <end position="110"/>
    </location>
</feature>
<reference evidence="2" key="2">
    <citation type="submission" date="2021-09" db="EMBL/GenBank/DDBJ databases">
        <authorList>
            <person name="Jia N."/>
            <person name="Wang J."/>
            <person name="Shi W."/>
            <person name="Du L."/>
            <person name="Sun Y."/>
            <person name="Zhan W."/>
            <person name="Jiang J."/>
            <person name="Wang Q."/>
            <person name="Zhang B."/>
            <person name="Ji P."/>
            <person name="Sakyi L.B."/>
            <person name="Cui X."/>
            <person name="Yuan T."/>
            <person name="Jiang B."/>
            <person name="Yang W."/>
            <person name="Lam T.T.-Y."/>
            <person name="Chang Q."/>
            <person name="Ding S."/>
            <person name="Wang X."/>
            <person name="Zhu J."/>
            <person name="Ruan X."/>
            <person name="Zhao L."/>
            <person name="Wei J."/>
            <person name="Que T."/>
            <person name="Du C."/>
            <person name="Cheng J."/>
            <person name="Dai P."/>
            <person name="Han X."/>
            <person name="Huang E."/>
            <person name="Gao Y."/>
            <person name="Liu J."/>
            <person name="Shao H."/>
            <person name="Ye R."/>
            <person name="Li L."/>
            <person name="Wei W."/>
            <person name="Wang X."/>
            <person name="Wang C."/>
            <person name="Huo Q."/>
            <person name="Li W."/>
            <person name="Guo W."/>
            <person name="Chen H."/>
            <person name="Chen S."/>
            <person name="Zhou L."/>
            <person name="Zhou L."/>
            <person name="Ni X."/>
            <person name="Tian J."/>
            <person name="Zhou Y."/>
            <person name="Sheng Y."/>
            <person name="Liu T."/>
            <person name="Pan Y."/>
            <person name="Xia L."/>
            <person name="Li J."/>
            <person name="Zhao F."/>
            <person name="Cao W."/>
        </authorList>
    </citation>
    <scope>NUCLEOTIDE SEQUENCE</scope>
    <source>
        <strain evidence="2">Rsan-2018</strain>
        <tissue evidence="2">Larvae</tissue>
    </source>
</reference>
<evidence type="ECO:0000313" key="2">
    <source>
        <dbReference type="EMBL" id="KAH7973214.1"/>
    </source>
</evidence>